<keyword evidence="2" id="KW-1185">Reference proteome</keyword>
<sequence length="193" mass="21416">MRPIRGRVRSVGMNCPTRPIPNPAHLYREHCARVQLKTAETKTGYVDGAWWPHSTDLAAELPHLITAIAGRLDSIHRVVYQPGEWTPTPQQLAHAGRSVRLDGNRHGTAHTIEILGASDRRQILLIIPPRTDPHRAGAVMAMACRVDDESTIDQLLAQLPGRTGRAAALRQWRSSGTIRRVDTSGNAHQLHIR</sequence>
<proteinExistence type="predicted"/>
<gene>
    <name evidence="1" type="ORF">ACFYY5_17015</name>
</gene>
<dbReference type="Pfam" id="PF19457">
    <property type="entry name" value="DUF5994"/>
    <property type="match status" value="1"/>
</dbReference>
<dbReference type="InterPro" id="IPR046036">
    <property type="entry name" value="DUF5994"/>
</dbReference>
<organism evidence="1 2">
    <name type="scientific">Nocardia elegans</name>
    <dbReference type="NCBI Taxonomy" id="300029"/>
    <lineage>
        <taxon>Bacteria</taxon>
        <taxon>Bacillati</taxon>
        <taxon>Actinomycetota</taxon>
        <taxon>Actinomycetes</taxon>
        <taxon>Mycobacteriales</taxon>
        <taxon>Nocardiaceae</taxon>
        <taxon>Nocardia</taxon>
    </lineage>
</organism>
<reference evidence="1 2" key="1">
    <citation type="submission" date="2024-10" db="EMBL/GenBank/DDBJ databases">
        <title>The Natural Products Discovery Center: Release of the First 8490 Sequenced Strains for Exploring Actinobacteria Biosynthetic Diversity.</title>
        <authorList>
            <person name="Kalkreuter E."/>
            <person name="Kautsar S.A."/>
            <person name="Yang D."/>
            <person name="Bader C.D."/>
            <person name="Teijaro C.N."/>
            <person name="Fluegel L."/>
            <person name="Davis C.M."/>
            <person name="Simpson J.R."/>
            <person name="Lauterbach L."/>
            <person name="Steele A.D."/>
            <person name="Gui C."/>
            <person name="Meng S."/>
            <person name="Li G."/>
            <person name="Viehrig K."/>
            <person name="Ye F."/>
            <person name="Su P."/>
            <person name="Kiefer A.F."/>
            <person name="Nichols A."/>
            <person name="Cepeda A.J."/>
            <person name="Yan W."/>
            <person name="Fan B."/>
            <person name="Jiang Y."/>
            <person name="Adhikari A."/>
            <person name="Zheng C.-J."/>
            <person name="Schuster L."/>
            <person name="Cowan T.M."/>
            <person name="Smanski M.J."/>
            <person name="Chevrette M.G."/>
            <person name="De Carvalho L.P.S."/>
            <person name="Shen B."/>
        </authorList>
    </citation>
    <scope>NUCLEOTIDE SEQUENCE [LARGE SCALE GENOMIC DNA]</scope>
    <source>
        <strain evidence="1 2">NPDC001867</strain>
    </source>
</reference>
<protein>
    <submittedName>
        <fullName evidence="1">DUF5994 family protein</fullName>
    </submittedName>
</protein>
<comment type="caution">
    <text evidence="1">The sequence shown here is derived from an EMBL/GenBank/DDBJ whole genome shotgun (WGS) entry which is preliminary data.</text>
</comment>
<evidence type="ECO:0000313" key="1">
    <source>
        <dbReference type="EMBL" id="MFF4024540.1"/>
    </source>
</evidence>
<dbReference type="EMBL" id="JBIATK010000005">
    <property type="protein sequence ID" value="MFF4024540.1"/>
    <property type="molecule type" value="Genomic_DNA"/>
</dbReference>
<accession>A0ABW6TEF0</accession>
<name>A0ABW6TEF0_9NOCA</name>
<dbReference type="RefSeq" id="WP_063028242.1">
    <property type="nucleotide sequence ID" value="NZ_JADLPS010000003.1"/>
</dbReference>
<evidence type="ECO:0000313" key="2">
    <source>
        <dbReference type="Proteomes" id="UP001602089"/>
    </source>
</evidence>
<dbReference type="Proteomes" id="UP001602089">
    <property type="component" value="Unassembled WGS sequence"/>
</dbReference>